<dbReference type="Pfam" id="PF04977">
    <property type="entry name" value="DivIC"/>
    <property type="match status" value="1"/>
</dbReference>
<organism evidence="3 4">
    <name type="scientific">Filobacillus milosensis</name>
    <dbReference type="NCBI Taxonomy" id="94137"/>
    <lineage>
        <taxon>Bacteria</taxon>
        <taxon>Bacillati</taxon>
        <taxon>Bacillota</taxon>
        <taxon>Bacilli</taxon>
        <taxon>Bacillales</taxon>
        <taxon>Bacillaceae</taxon>
        <taxon>Filobacillus</taxon>
    </lineage>
</organism>
<dbReference type="Proteomes" id="UP000297975">
    <property type="component" value="Unassembled WGS sequence"/>
</dbReference>
<keyword evidence="2" id="KW-0472">Membrane</keyword>
<sequence>MTKPIRNKRNVTKIESSYVQEHEQQLARKTREKKRLIRRLTAFGVLFFVLIGSLFMTHMNQRAQMDEKQQEYHKKIAQLEEYKQENADLKREIELLSDVDYLLQIARKDYFFSKDGEIIFKLPDEDPSY</sequence>
<dbReference type="GO" id="GO:0051301">
    <property type="term" value="P:cell division"/>
    <property type="evidence" value="ECO:0007669"/>
    <property type="project" value="InterPro"/>
</dbReference>
<gene>
    <name evidence="3" type="ORF">E3U55_09385</name>
</gene>
<protein>
    <submittedName>
        <fullName evidence="3">Septum formation initiator family protein</fullName>
    </submittedName>
</protein>
<feature type="transmembrane region" description="Helical" evidence="2">
    <location>
        <begin position="36"/>
        <end position="56"/>
    </location>
</feature>
<dbReference type="PANTHER" id="PTHR40027">
    <property type="entry name" value="CELL DIVISION PROTEIN DIVIC"/>
    <property type="match status" value="1"/>
</dbReference>
<dbReference type="RefSeq" id="WP_134340170.1">
    <property type="nucleotide sequence ID" value="NZ_SOPW01000009.1"/>
</dbReference>
<keyword evidence="2" id="KW-1133">Transmembrane helix</keyword>
<keyword evidence="4" id="KW-1185">Reference proteome</keyword>
<keyword evidence="2" id="KW-0812">Transmembrane</keyword>
<name>A0A4Y8ILZ6_9BACI</name>
<dbReference type="InterPro" id="IPR039076">
    <property type="entry name" value="DivIC"/>
</dbReference>
<dbReference type="OrthoDB" id="2991180at2"/>
<evidence type="ECO:0000256" key="2">
    <source>
        <dbReference type="SAM" id="Phobius"/>
    </source>
</evidence>
<accession>A0A4Y8ILZ6</accession>
<keyword evidence="1" id="KW-0175">Coiled coil</keyword>
<evidence type="ECO:0000256" key="1">
    <source>
        <dbReference type="SAM" id="Coils"/>
    </source>
</evidence>
<dbReference type="PANTHER" id="PTHR40027:SF1">
    <property type="entry name" value="CELL DIVISION PROTEIN DIVIC"/>
    <property type="match status" value="1"/>
</dbReference>
<dbReference type="InterPro" id="IPR007060">
    <property type="entry name" value="FtsL/DivIC"/>
</dbReference>
<proteinExistence type="predicted"/>
<evidence type="ECO:0000313" key="3">
    <source>
        <dbReference type="EMBL" id="TFB21028.1"/>
    </source>
</evidence>
<dbReference type="EMBL" id="SOPW01000009">
    <property type="protein sequence ID" value="TFB21028.1"/>
    <property type="molecule type" value="Genomic_DNA"/>
</dbReference>
<feature type="coiled-coil region" evidence="1">
    <location>
        <begin position="65"/>
        <end position="99"/>
    </location>
</feature>
<dbReference type="AlphaFoldDB" id="A0A4Y8ILZ6"/>
<comment type="caution">
    <text evidence="3">The sequence shown here is derived from an EMBL/GenBank/DDBJ whole genome shotgun (WGS) entry which is preliminary data.</text>
</comment>
<reference evidence="3 4" key="1">
    <citation type="submission" date="2019-03" db="EMBL/GenBank/DDBJ databases">
        <authorList>
            <person name="He R.-H."/>
        </authorList>
    </citation>
    <scope>NUCLEOTIDE SEQUENCE [LARGE SCALE GENOMIC DNA]</scope>
    <source>
        <strain evidence="4">SH 714</strain>
    </source>
</reference>
<evidence type="ECO:0000313" key="4">
    <source>
        <dbReference type="Proteomes" id="UP000297975"/>
    </source>
</evidence>